<dbReference type="GO" id="GO:0016020">
    <property type="term" value="C:membrane"/>
    <property type="evidence" value="ECO:0007669"/>
    <property type="project" value="TreeGrafter"/>
</dbReference>
<accession>A0A9N8W599</accession>
<keyword evidence="4" id="KW-1185">Reference proteome</keyword>
<feature type="compositionally biased region" description="Basic and acidic residues" evidence="1">
    <location>
        <begin position="265"/>
        <end position="282"/>
    </location>
</feature>
<dbReference type="InterPro" id="IPR022127">
    <property type="entry name" value="STIMATE/YPL162C"/>
</dbReference>
<name>A0A9N8W599_9GLOM</name>
<feature type="transmembrane region" description="Helical" evidence="2">
    <location>
        <begin position="135"/>
        <end position="154"/>
    </location>
</feature>
<keyword evidence="2" id="KW-0812">Transmembrane</keyword>
<feature type="transmembrane region" description="Helical" evidence="2">
    <location>
        <begin position="80"/>
        <end position="101"/>
    </location>
</feature>
<evidence type="ECO:0000256" key="2">
    <source>
        <dbReference type="SAM" id="Phobius"/>
    </source>
</evidence>
<feature type="transmembrane region" description="Helical" evidence="2">
    <location>
        <begin position="174"/>
        <end position="196"/>
    </location>
</feature>
<sequence length="282" mass="31979">MAEKDCALLDHFAILIQLLLGAIAFSTLIVKRQLERPRRPVRIWAFDVSKQVVGALLIHGLNVLASLIAGSVSKDTNPCIWYFLNIFVDCTLGVFILFLVLKVVNTLLIKLGVRGIKSGEYGNPPRWTWWIKQTLSFIFCLAVMKVIVLLIFRLCPFLFDFGEWILGWSLHDTRLQVVFVMLIFPLIMNIVQFWLVDQVIKKRFEGVRLDDSDAYGNESDAFLGRKSIDSEESARKRSTSVSENQVHVAMEALRSNDNEDGMGEVELKAAEDSGRDSDENKP</sequence>
<feature type="region of interest" description="Disordered" evidence="1">
    <location>
        <begin position="252"/>
        <end position="282"/>
    </location>
</feature>
<dbReference type="Proteomes" id="UP000789572">
    <property type="component" value="Unassembled WGS sequence"/>
</dbReference>
<proteinExistence type="predicted"/>
<feature type="transmembrane region" description="Helical" evidence="2">
    <location>
        <begin position="51"/>
        <end position="68"/>
    </location>
</feature>
<evidence type="ECO:0000313" key="3">
    <source>
        <dbReference type="EMBL" id="CAG8477734.1"/>
    </source>
</evidence>
<dbReference type="EMBL" id="CAJVPJ010000101">
    <property type="protein sequence ID" value="CAG8477734.1"/>
    <property type="molecule type" value="Genomic_DNA"/>
</dbReference>
<comment type="caution">
    <text evidence="3">The sequence shown here is derived from an EMBL/GenBank/DDBJ whole genome shotgun (WGS) entry which is preliminary data.</text>
</comment>
<reference evidence="3" key="1">
    <citation type="submission" date="2021-06" db="EMBL/GenBank/DDBJ databases">
        <authorList>
            <person name="Kallberg Y."/>
            <person name="Tangrot J."/>
            <person name="Rosling A."/>
        </authorList>
    </citation>
    <scope>NUCLEOTIDE SEQUENCE</scope>
    <source>
        <strain evidence="3">IA702</strain>
    </source>
</reference>
<dbReference type="AlphaFoldDB" id="A0A9N8W599"/>
<dbReference type="OrthoDB" id="431202at2759"/>
<keyword evidence="2" id="KW-0472">Membrane</keyword>
<evidence type="ECO:0000313" key="4">
    <source>
        <dbReference type="Proteomes" id="UP000789572"/>
    </source>
</evidence>
<dbReference type="Pfam" id="PF12400">
    <property type="entry name" value="STIMATE"/>
    <property type="match status" value="1"/>
</dbReference>
<organism evidence="3 4">
    <name type="scientific">Paraglomus occultum</name>
    <dbReference type="NCBI Taxonomy" id="144539"/>
    <lineage>
        <taxon>Eukaryota</taxon>
        <taxon>Fungi</taxon>
        <taxon>Fungi incertae sedis</taxon>
        <taxon>Mucoromycota</taxon>
        <taxon>Glomeromycotina</taxon>
        <taxon>Glomeromycetes</taxon>
        <taxon>Paraglomerales</taxon>
        <taxon>Paraglomeraceae</taxon>
        <taxon>Paraglomus</taxon>
    </lineage>
</organism>
<dbReference type="PANTHER" id="PTHR31735">
    <property type="entry name" value="VACUOLAR MEMBRANE PROTEIN YPL162C"/>
    <property type="match status" value="1"/>
</dbReference>
<gene>
    <name evidence="3" type="ORF">POCULU_LOCUS1373</name>
</gene>
<evidence type="ECO:0000256" key="1">
    <source>
        <dbReference type="SAM" id="MobiDB-lite"/>
    </source>
</evidence>
<keyword evidence="2" id="KW-1133">Transmembrane helix</keyword>
<feature type="transmembrane region" description="Helical" evidence="2">
    <location>
        <begin position="12"/>
        <end position="30"/>
    </location>
</feature>
<dbReference type="PANTHER" id="PTHR31735:SF1">
    <property type="entry name" value="VACUOLAR MEMBRANE PROTEIN YPL162C"/>
    <property type="match status" value="1"/>
</dbReference>
<protein>
    <submittedName>
        <fullName evidence="3">4357_t:CDS:1</fullName>
    </submittedName>
</protein>